<keyword evidence="6" id="KW-1185">Reference proteome</keyword>
<organism evidence="5 6">
    <name type="scientific">Nocardia cerradoensis</name>
    <dbReference type="NCBI Taxonomy" id="85688"/>
    <lineage>
        <taxon>Bacteria</taxon>
        <taxon>Bacillati</taxon>
        <taxon>Actinomycetota</taxon>
        <taxon>Actinomycetes</taxon>
        <taxon>Mycobacteriales</taxon>
        <taxon>Nocardiaceae</taxon>
        <taxon>Nocardia</taxon>
    </lineage>
</organism>
<proteinExistence type="predicted"/>
<dbReference type="InterPro" id="IPR036465">
    <property type="entry name" value="vWFA_dom_sf"/>
</dbReference>
<feature type="region of interest" description="Disordered" evidence="1">
    <location>
        <begin position="380"/>
        <end position="403"/>
    </location>
</feature>
<feature type="transmembrane region" description="Helical" evidence="2">
    <location>
        <begin position="607"/>
        <end position="628"/>
    </location>
</feature>
<dbReference type="InterPro" id="IPR002035">
    <property type="entry name" value="VWF_A"/>
</dbReference>
<dbReference type="PANTHER" id="PTHR10579:SF43">
    <property type="entry name" value="ZINC FINGER (C3HC4-TYPE RING FINGER) FAMILY PROTEIN"/>
    <property type="match status" value="1"/>
</dbReference>
<dbReference type="EMBL" id="NGAF01000013">
    <property type="protein sequence ID" value="OXR42576.1"/>
    <property type="molecule type" value="Genomic_DNA"/>
</dbReference>
<dbReference type="InterPro" id="IPR051266">
    <property type="entry name" value="CLCR"/>
</dbReference>
<keyword evidence="2" id="KW-1133">Transmembrane helix</keyword>
<keyword evidence="2" id="KW-0472">Membrane</keyword>
<feature type="compositionally biased region" description="Low complexity" evidence="1">
    <location>
        <begin position="393"/>
        <end position="403"/>
    </location>
</feature>
<gene>
    <name evidence="5" type="ORF">B7C42_05353</name>
</gene>
<keyword evidence="2" id="KW-0812">Transmembrane</keyword>
<evidence type="ECO:0000313" key="6">
    <source>
        <dbReference type="Proteomes" id="UP000215506"/>
    </source>
</evidence>
<protein>
    <recommendedName>
        <fullName evidence="4">VWFA domain-containing protein</fullName>
    </recommendedName>
</protein>
<dbReference type="PROSITE" id="PS50234">
    <property type="entry name" value="VWFA"/>
    <property type="match status" value="1"/>
</dbReference>
<dbReference type="PANTHER" id="PTHR10579">
    <property type="entry name" value="CALCIUM-ACTIVATED CHLORIDE CHANNEL REGULATOR"/>
    <property type="match status" value="1"/>
</dbReference>
<name>A0A231H145_9NOCA</name>
<comment type="caution">
    <text evidence="5">The sequence shown here is derived from an EMBL/GenBank/DDBJ whole genome shotgun (WGS) entry which is preliminary data.</text>
</comment>
<feature type="signal peptide" evidence="3">
    <location>
        <begin position="1"/>
        <end position="26"/>
    </location>
</feature>
<feature type="region of interest" description="Disordered" evidence="1">
    <location>
        <begin position="574"/>
        <end position="600"/>
    </location>
</feature>
<evidence type="ECO:0000256" key="3">
    <source>
        <dbReference type="SAM" id="SignalP"/>
    </source>
</evidence>
<dbReference type="Pfam" id="PF13519">
    <property type="entry name" value="VWA_2"/>
    <property type="match status" value="1"/>
</dbReference>
<dbReference type="RefSeq" id="WP_094026980.1">
    <property type="nucleotide sequence ID" value="NZ_NGAF01000013.1"/>
</dbReference>
<feature type="compositionally biased region" description="Polar residues" evidence="1">
    <location>
        <begin position="578"/>
        <end position="600"/>
    </location>
</feature>
<evidence type="ECO:0000256" key="2">
    <source>
        <dbReference type="SAM" id="Phobius"/>
    </source>
</evidence>
<evidence type="ECO:0000259" key="4">
    <source>
        <dbReference type="PROSITE" id="PS50234"/>
    </source>
</evidence>
<accession>A0A231H145</accession>
<feature type="chain" id="PRO_5012556653" description="VWFA domain-containing protein" evidence="3">
    <location>
        <begin position="27"/>
        <end position="637"/>
    </location>
</feature>
<keyword evidence="3" id="KW-0732">Signal</keyword>
<dbReference type="SMART" id="SM00327">
    <property type="entry name" value="VWA"/>
    <property type="match status" value="1"/>
</dbReference>
<sequence length="637" mass="65510">MSRLRKLLTLGAAAAAVVLTAVPAHAQQQPEYAPTMLVLDASGSMRAPDPGGGTKLDAAKAAVHSFVAAAPPRSRVGLTVYGTGTGSSDAEKTAGCADVRTLRGADILDRAAVNTAVDGIEASGYTPIGAALRAAGEALPKEGPRSIVLVSDGEDTCAPPDPCEVARELERQGARIVVHAIGFGVDGPARKQLTCIAQQTGGTYTDAADGTSLERVLPRVSQAALRTYTPIGAPISGAAAYRDAPIAAPGQYLDTIAQHETKYYALDVPQGAMAYFSATVAFPHMRQKQSGNDNSVLYLRVYGEDGKDCNVFGFEQVVNTSDGVALTVTKAWDGATKTDSGSDSAANACRGGGRYYFAPEWHGVADNMPQQMPMELLFGIEPAADDPGPPASTTPTAFTPPAGSTVAVTGGGSFNAATTLDGSGSYSDTLQRGESVFYRVPLGWGQGLAYRVNFSDSDKHGLDGLSRATTTLYSPIRTEIDHDFAGYNGESAAMPAGDPLATLPVRYSNRTAGAGKGTEQSLAGWYYIAVSVSASNVEGLGAPVPIRLDVTVGGAPEPGPHYESATAKGIFGEHETQSPDASSSANSGGRSPASAASESGDGVSSTVLVAVIAGVVLLGLLLGALVVIRSRRKKSRP</sequence>
<dbReference type="Proteomes" id="UP000215506">
    <property type="component" value="Unassembled WGS sequence"/>
</dbReference>
<reference evidence="5 6" key="1">
    <citation type="submission" date="2017-07" db="EMBL/GenBank/DDBJ databases">
        <title>First draft Genome Sequence of Nocardia cerradoensis isolated from human infection.</title>
        <authorList>
            <person name="Carrasco G."/>
        </authorList>
    </citation>
    <scope>NUCLEOTIDE SEQUENCE [LARGE SCALE GENOMIC DNA]</scope>
    <source>
        <strain evidence="5 6">CNM20130759</strain>
    </source>
</reference>
<evidence type="ECO:0000256" key="1">
    <source>
        <dbReference type="SAM" id="MobiDB-lite"/>
    </source>
</evidence>
<evidence type="ECO:0000313" key="5">
    <source>
        <dbReference type="EMBL" id="OXR42576.1"/>
    </source>
</evidence>
<dbReference type="AlphaFoldDB" id="A0A231H145"/>
<dbReference type="SUPFAM" id="SSF53300">
    <property type="entry name" value="vWA-like"/>
    <property type="match status" value="1"/>
</dbReference>
<dbReference type="Gene3D" id="3.40.50.410">
    <property type="entry name" value="von Willebrand factor, type A domain"/>
    <property type="match status" value="1"/>
</dbReference>
<feature type="domain" description="VWFA" evidence="4">
    <location>
        <begin position="34"/>
        <end position="220"/>
    </location>
</feature>